<reference evidence="1 2" key="1">
    <citation type="submission" date="2015-12" db="EMBL/GenBank/DDBJ databases">
        <title>Draft genome sequence of Moniliophthora roreri, the causal agent of frosty pod rot of cacao.</title>
        <authorList>
            <person name="Aime M.C."/>
            <person name="Diaz-Valderrama J.R."/>
            <person name="Kijpornyongpan T."/>
            <person name="Phillips-Mora W."/>
        </authorList>
    </citation>
    <scope>NUCLEOTIDE SEQUENCE [LARGE SCALE GENOMIC DNA]</scope>
    <source>
        <strain evidence="1 2">MCA 2952</strain>
    </source>
</reference>
<comment type="caution">
    <text evidence="1">The sequence shown here is derived from an EMBL/GenBank/DDBJ whole genome shotgun (WGS) entry which is preliminary data.</text>
</comment>
<name>A0A0W0GBU5_MONRR</name>
<gene>
    <name evidence="1" type="ORF">WG66_1383</name>
</gene>
<dbReference type="EMBL" id="LATX01000517">
    <property type="protein sequence ID" value="KTB46036.1"/>
    <property type="molecule type" value="Genomic_DNA"/>
</dbReference>
<dbReference type="Proteomes" id="UP000054988">
    <property type="component" value="Unassembled WGS sequence"/>
</dbReference>
<organism evidence="1 2">
    <name type="scientific">Moniliophthora roreri</name>
    <name type="common">Frosty pod rot fungus</name>
    <name type="synonym">Monilia roreri</name>
    <dbReference type="NCBI Taxonomy" id="221103"/>
    <lineage>
        <taxon>Eukaryota</taxon>
        <taxon>Fungi</taxon>
        <taxon>Dikarya</taxon>
        <taxon>Basidiomycota</taxon>
        <taxon>Agaricomycotina</taxon>
        <taxon>Agaricomycetes</taxon>
        <taxon>Agaricomycetidae</taxon>
        <taxon>Agaricales</taxon>
        <taxon>Marasmiineae</taxon>
        <taxon>Marasmiaceae</taxon>
        <taxon>Moniliophthora</taxon>
    </lineage>
</organism>
<protein>
    <submittedName>
        <fullName evidence="1">Uncharacterized protein</fullName>
    </submittedName>
</protein>
<evidence type="ECO:0000313" key="1">
    <source>
        <dbReference type="EMBL" id="KTB46036.1"/>
    </source>
</evidence>
<accession>A0A0W0GBU5</accession>
<proteinExistence type="predicted"/>
<sequence>MLLLMKLKGWEDHRTSSEARFKQKVPNDIRDILNVKRIAAFHNDTARGCTNWLPGWFVRDGKNRAKAFLKSYPTTAFKYHLLDEWVLLGLFDTIHQASTVRERGWRILRGNIIQATMTALEKTLVYGSSHEGRIHPWIRLEDITKLMKYIDYFETLLAIASDSGRLTPNDWMMNILCVFESATVVHKLYGRVSNLKLDCLHTCDLLELLMERVKQRLAKMVGVHARELD</sequence>
<dbReference type="AlphaFoldDB" id="A0A0W0GBU5"/>
<evidence type="ECO:0000313" key="2">
    <source>
        <dbReference type="Proteomes" id="UP000054988"/>
    </source>
</evidence>